<dbReference type="Pfam" id="PF01208">
    <property type="entry name" value="URO-D"/>
    <property type="match status" value="1"/>
</dbReference>
<dbReference type="Proteomes" id="UP000229307">
    <property type="component" value="Unassembled WGS sequence"/>
</dbReference>
<feature type="domain" description="Uroporphyrinogen decarboxylase (URO-D)" evidence="1">
    <location>
        <begin position="238"/>
        <end position="377"/>
    </location>
</feature>
<name>A0A2M7SDQ7_9BACT</name>
<dbReference type="PANTHER" id="PTHR47099:SF1">
    <property type="entry name" value="METHYLCOBAMIDE:COM METHYLTRANSFERASE MTBA"/>
    <property type="match status" value="1"/>
</dbReference>
<dbReference type="EMBL" id="PFMR01000102">
    <property type="protein sequence ID" value="PIZ17600.1"/>
    <property type="molecule type" value="Genomic_DNA"/>
</dbReference>
<dbReference type="GO" id="GO:0006779">
    <property type="term" value="P:porphyrin-containing compound biosynthetic process"/>
    <property type="evidence" value="ECO:0007669"/>
    <property type="project" value="InterPro"/>
</dbReference>
<dbReference type="GO" id="GO:0004853">
    <property type="term" value="F:uroporphyrinogen decarboxylase activity"/>
    <property type="evidence" value="ECO:0007669"/>
    <property type="project" value="InterPro"/>
</dbReference>
<dbReference type="InterPro" id="IPR000257">
    <property type="entry name" value="Uroporphyrinogen_deCOase"/>
</dbReference>
<proteinExistence type="predicted"/>
<organism evidence="2 3">
    <name type="scientific">Candidatus Desantisbacteria bacterium CG_4_10_14_0_8_um_filter_48_22</name>
    <dbReference type="NCBI Taxonomy" id="1974543"/>
    <lineage>
        <taxon>Bacteria</taxon>
        <taxon>Candidatus Desantisiibacteriota</taxon>
    </lineage>
</organism>
<protein>
    <recommendedName>
        <fullName evidence="1">Uroporphyrinogen decarboxylase (URO-D) domain-containing protein</fullName>
    </recommendedName>
</protein>
<dbReference type="InterPro" id="IPR052024">
    <property type="entry name" value="Methanogen_methyltrans"/>
</dbReference>
<reference evidence="3" key="1">
    <citation type="submission" date="2017-09" db="EMBL/GenBank/DDBJ databases">
        <title>Depth-based differentiation of microbial function through sediment-hosted aquifers and enrichment of novel symbionts in the deep terrestrial subsurface.</title>
        <authorList>
            <person name="Probst A.J."/>
            <person name="Ladd B."/>
            <person name="Jarett J.K."/>
            <person name="Geller-Mcgrath D.E."/>
            <person name="Sieber C.M.K."/>
            <person name="Emerson J.B."/>
            <person name="Anantharaman K."/>
            <person name="Thomas B.C."/>
            <person name="Malmstrom R."/>
            <person name="Stieglmeier M."/>
            <person name="Klingl A."/>
            <person name="Woyke T."/>
            <person name="Ryan C.M."/>
            <person name="Banfield J.F."/>
        </authorList>
    </citation>
    <scope>NUCLEOTIDE SEQUENCE [LARGE SCALE GENOMIC DNA]</scope>
</reference>
<dbReference type="SUPFAM" id="SSF51726">
    <property type="entry name" value="UROD/MetE-like"/>
    <property type="match status" value="1"/>
</dbReference>
<dbReference type="Gene3D" id="3.20.20.210">
    <property type="match status" value="1"/>
</dbReference>
<comment type="caution">
    <text evidence="2">The sequence shown here is derived from an EMBL/GenBank/DDBJ whole genome shotgun (WGS) entry which is preliminary data.</text>
</comment>
<evidence type="ECO:0000313" key="2">
    <source>
        <dbReference type="EMBL" id="PIZ17600.1"/>
    </source>
</evidence>
<evidence type="ECO:0000313" key="3">
    <source>
        <dbReference type="Proteomes" id="UP000229307"/>
    </source>
</evidence>
<evidence type="ECO:0000259" key="1">
    <source>
        <dbReference type="Pfam" id="PF01208"/>
    </source>
</evidence>
<dbReference type="PANTHER" id="PTHR47099">
    <property type="entry name" value="METHYLCOBAMIDE:COM METHYLTRANSFERASE MTBA"/>
    <property type="match status" value="1"/>
</dbReference>
<sequence>MTSKERMLTAMRNKQPDMVPVAPDMSNMIPAKLTGKPFWDIYLYRNPPLWKAYIDTVRHFGIDGWLASIDGQIFDDYPQPGYKTENVIVFRNEERIITRVYSEKEKGKKEWSDFITVYYVKDPPTYLKASKIGMQAPPEKWWQIEGVKPEKKDEALLAEVKEYMGDDGVSAVGCCPPQLSNPEGGGYSVFDYYDRYKEVKEWSERATEDILKRLRKVLSSPSRPDFILTGGSGMLVFMTPKIVRDISFPALKKITTMCKDAGVPTQIHCCGPERALVEMCANETDLTSINPLEIPPMGDCDLAEIKRSFGKNLSLMGNLHTTEVMLRGKVADVKNASKKAIDDAAAGGGFLLSTGDQCGRDTPEENIFAMVETARSYGKY</sequence>
<gene>
    <name evidence="2" type="ORF">COY52_03760</name>
</gene>
<accession>A0A2M7SDQ7</accession>
<dbReference type="InterPro" id="IPR038071">
    <property type="entry name" value="UROD/MetE-like_sf"/>
</dbReference>
<dbReference type="AlphaFoldDB" id="A0A2M7SDQ7"/>